<name>A0A9W8UMU7_AKAMU</name>
<dbReference type="EMBL" id="JAJHUN010000008">
    <property type="protein sequence ID" value="KAJ4153581.1"/>
    <property type="molecule type" value="Genomic_DNA"/>
</dbReference>
<sequence>MPPNPHFCSPRSNIMNYDMQDPVCCSPRANISLRRVATVDPYELCLDCPRTVQIIAKATINLDISDKHQRLDFATKPGPPEID</sequence>
<keyword evidence="2" id="KW-1185">Reference proteome</keyword>
<evidence type="ECO:0000313" key="1">
    <source>
        <dbReference type="EMBL" id="KAJ4153581.1"/>
    </source>
</evidence>
<accession>A0A9W8UMU7</accession>
<proteinExistence type="predicted"/>
<reference evidence="1" key="1">
    <citation type="journal article" date="2023" name="Access Microbiol">
        <title>De-novo genome assembly for Akanthomyces muscarius, a biocontrol agent of insect agricultural pests.</title>
        <authorList>
            <person name="Erdos Z."/>
            <person name="Studholme D.J."/>
            <person name="Raymond B."/>
            <person name="Sharma M."/>
        </authorList>
    </citation>
    <scope>NUCLEOTIDE SEQUENCE</scope>
    <source>
        <strain evidence="1">Ve6</strain>
    </source>
</reference>
<dbReference type="GeneID" id="80897223"/>
<protein>
    <submittedName>
        <fullName evidence="1">Uncharacterized protein</fullName>
    </submittedName>
</protein>
<dbReference type="KEGG" id="amus:LMH87_010064"/>
<dbReference type="Proteomes" id="UP001144673">
    <property type="component" value="Chromosome 5"/>
</dbReference>
<comment type="caution">
    <text evidence="1">The sequence shown here is derived from an EMBL/GenBank/DDBJ whole genome shotgun (WGS) entry which is preliminary data.</text>
</comment>
<dbReference type="AlphaFoldDB" id="A0A9W8UMU7"/>
<organism evidence="1 2">
    <name type="scientific">Akanthomyces muscarius</name>
    <name type="common">Entomopathogenic fungus</name>
    <name type="synonym">Lecanicillium muscarium</name>
    <dbReference type="NCBI Taxonomy" id="2231603"/>
    <lineage>
        <taxon>Eukaryota</taxon>
        <taxon>Fungi</taxon>
        <taxon>Dikarya</taxon>
        <taxon>Ascomycota</taxon>
        <taxon>Pezizomycotina</taxon>
        <taxon>Sordariomycetes</taxon>
        <taxon>Hypocreomycetidae</taxon>
        <taxon>Hypocreales</taxon>
        <taxon>Cordycipitaceae</taxon>
        <taxon>Akanthomyces</taxon>
    </lineage>
</organism>
<gene>
    <name evidence="1" type="ORF">LMH87_010064</name>
</gene>
<dbReference type="RefSeq" id="XP_056054239.1">
    <property type="nucleotide sequence ID" value="XM_056197163.1"/>
</dbReference>
<evidence type="ECO:0000313" key="2">
    <source>
        <dbReference type="Proteomes" id="UP001144673"/>
    </source>
</evidence>